<dbReference type="AlphaFoldDB" id="U1PPK8"/>
<comment type="caution">
    <text evidence="1">The sequence shown here is derived from an EMBL/GenBank/DDBJ whole genome shotgun (WGS) entry which is preliminary data.</text>
</comment>
<name>U1PPK8_9ACTO</name>
<evidence type="ECO:0000313" key="2">
    <source>
        <dbReference type="Proteomes" id="UP000016498"/>
    </source>
</evidence>
<reference evidence="1 2" key="1">
    <citation type="submission" date="2013-06" db="EMBL/GenBank/DDBJ databases">
        <authorList>
            <person name="Weinstock G."/>
            <person name="Sodergren E."/>
            <person name="Lobos E.A."/>
            <person name="Fulton L."/>
            <person name="Fulton R."/>
            <person name="Courtney L."/>
            <person name="Fronick C."/>
            <person name="O'Laughlin M."/>
            <person name="Godfrey J."/>
            <person name="Wilson R.M."/>
            <person name="Miner T."/>
            <person name="Farmer C."/>
            <person name="Delehaunty K."/>
            <person name="Cordes M."/>
            <person name="Minx P."/>
            <person name="Tomlinson C."/>
            <person name="Chen J."/>
            <person name="Wollam A."/>
            <person name="Pepin K.H."/>
            <person name="Bhonagiri V."/>
            <person name="Zhang X."/>
            <person name="Warren W."/>
            <person name="Mitreva M."/>
            <person name="Mardis E.R."/>
            <person name="Wilson R.K."/>
        </authorList>
    </citation>
    <scope>NUCLEOTIDE SEQUENCE [LARGE SCALE GENOMIC DNA]</scope>
    <source>
        <strain evidence="1 2">F0510</strain>
    </source>
</reference>
<dbReference type="PANTHER" id="PTHR19959:SF119">
    <property type="entry name" value="FUNGAL LIPASE-LIKE DOMAIN-CONTAINING PROTEIN"/>
    <property type="match status" value="1"/>
</dbReference>
<dbReference type="SMART" id="SM00028">
    <property type="entry name" value="TPR"/>
    <property type="match status" value="3"/>
</dbReference>
<sequence>MFAAQTRAQTQSLKERVELWCRRARRSWTEPEAGQLLTSWLSRYLPVPGVLFLDLWDDQVRHKVLRTLNEMQVHLARSESGCLIICGPIALLGEASREAADLWSIRSLTCVIGSGAEEPVDLVRESEGELEARRDLSVSLQNLGWAAEMRGDWDAASAAYQEFLELTRELVELQGTPQARRDVSVALNKMGRVGETFGDWTKAEAAYQESLEIRQGLEKELGTPKARRDLSVSLDNIGRVAEARGDWDKAETAYQETLRLARELEELLGTPQTRRELSLTLESIGRVAEARGDW</sequence>
<proteinExistence type="predicted"/>
<gene>
    <name evidence="1" type="ORF">HMPREF1549_02067</name>
</gene>
<dbReference type="HOGENOM" id="CLU_057824_0_0_11"/>
<dbReference type="Pfam" id="PF13424">
    <property type="entry name" value="TPR_12"/>
    <property type="match status" value="1"/>
</dbReference>
<dbReference type="InterPro" id="IPR019734">
    <property type="entry name" value="TPR_rpt"/>
</dbReference>
<dbReference type="Pfam" id="PF13176">
    <property type="entry name" value="TPR_7"/>
    <property type="match status" value="1"/>
</dbReference>
<dbReference type="EMBL" id="AWSD01000222">
    <property type="protein sequence ID" value="ERH18075.1"/>
    <property type="molecule type" value="Genomic_DNA"/>
</dbReference>
<organism evidence="1 2">
    <name type="scientific">Actinomyces johnsonii F0510</name>
    <dbReference type="NCBI Taxonomy" id="1227262"/>
    <lineage>
        <taxon>Bacteria</taxon>
        <taxon>Bacillati</taxon>
        <taxon>Actinomycetota</taxon>
        <taxon>Actinomycetes</taxon>
        <taxon>Actinomycetales</taxon>
        <taxon>Actinomycetaceae</taxon>
        <taxon>Actinomyces</taxon>
    </lineage>
</organism>
<protein>
    <submittedName>
        <fullName evidence="1">Tetratricopeptide repeat protein</fullName>
    </submittedName>
</protein>
<dbReference type="InterPro" id="IPR011990">
    <property type="entry name" value="TPR-like_helical_dom_sf"/>
</dbReference>
<dbReference type="Proteomes" id="UP000016498">
    <property type="component" value="Unassembled WGS sequence"/>
</dbReference>
<dbReference type="Gene3D" id="1.25.40.10">
    <property type="entry name" value="Tetratricopeptide repeat domain"/>
    <property type="match status" value="1"/>
</dbReference>
<dbReference type="SUPFAM" id="SSF48452">
    <property type="entry name" value="TPR-like"/>
    <property type="match status" value="1"/>
</dbReference>
<accession>U1PPK8</accession>
<evidence type="ECO:0000313" key="1">
    <source>
        <dbReference type="EMBL" id="ERH18075.1"/>
    </source>
</evidence>
<dbReference type="PANTHER" id="PTHR19959">
    <property type="entry name" value="KINESIN LIGHT CHAIN"/>
    <property type="match status" value="1"/>
</dbReference>
<feature type="non-terminal residue" evidence="1">
    <location>
        <position position="294"/>
    </location>
</feature>